<dbReference type="AlphaFoldDB" id="A0A158ERW8"/>
<feature type="signal peptide" evidence="1">
    <location>
        <begin position="1"/>
        <end position="23"/>
    </location>
</feature>
<keyword evidence="3" id="KW-1185">Reference proteome</keyword>
<gene>
    <name evidence="2" type="ORF">AWB70_00169</name>
</gene>
<evidence type="ECO:0000313" key="2">
    <source>
        <dbReference type="EMBL" id="SAL10297.1"/>
    </source>
</evidence>
<dbReference type="RefSeq" id="WP_143281591.1">
    <property type="nucleotide sequence ID" value="NZ_FCNY02000001.1"/>
</dbReference>
<keyword evidence="1" id="KW-0732">Signal</keyword>
<accession>A0A158ERW8</accession>
<dbReference type="PROSITE" id="PS51257">
    <property type="entry name" value="PROKAR_LIPOPROTEIN"/>
    <property type="match status" value="1"/>
</dbReference>
<organism evidence="2 3">
    <name type="scientific">Caballeronia cordobensis</name>
    <name type="common">Burkholderia cordobensis</name>
    <dbReference type="NCBI Taxonomy" id="1353886"/>
    <lineage>
        <taxon>Bacteria</taxon>
        <taxon>Pseudomonadati</taxon>
        <taxon>Pseudomonadota</taxon>
        <taxon>Betaproteobacteria</taxon>
        <taxon>Burkholderiales</taxon>
        <taxon>Burkholderiaceae</taxon>
        <taxon>Caballeronia</taxon>
    </lineage>
</organism>
<feature type="chain" id="PRO_5011119132" description="Lipoprotein" evidence="1">
    <location>
        <begin position="24"/>
        <end position="163"/>
    </location>
</feature>
<protein>
    <recommendedName>
        <fullName evidence="4">Lipoprotein</fullName>
    </recommendedName>
</protein>
<reference evidence="3" key="1">
    <citation type="submission" date="2016-01" db="EMBL/GenBank/DDBJ databases">
        <authorList>
            <person name="Peeters C."/>
        </authorList>
    </citation>
    <scope>NUCLEOTIDE SEQUENCE [LARGE SCALE GENOMIC DNA]</scope>
</reference>
<dbReference type="Proteomes" id="UP000054740">
    <property type="component" value="Unassembled WGS sequence"/>
</dbReference>
<name>A0A158ERW8_CABCO</name>
<evidence type="ECO:0008006" key="4">
    <source>
        <dbReference type="Google" id="ProtNLM"/>
    </source>
</evidence>
<evidence type="ECO:0000256" key="1">
    <source>
        <dbReference type="SAM" id="SignalP"/>
    </source>
</evidence>
<sequence>MKFAVTAVCALTLLAGCSSLGQAYPFPTREDAFASLQAQGRSLYLLTFDENGCYAGKTRLQPDAAFTPVRVVPNQRLVIESDNVIVMTVAFTPREKGRYWLTSVEGPVQRDPDETFFQAITRGEKRQVIIGVTEMDDATQQLKPVKLVKLYPRHKSALCIKLD</sequence>
<dbReference type="EMBL" id="FCNY02000001">
    <property type="protein sequence ID" value="SAL10297.1"/>
    <property type="molecule type" value="Genomic_DNA"/>
</dbReference>
<proteinExistence type="predicted"/>
<evidence type="ECO:0000313" key="3">
    <source>
        <dbReference type="Proteomes" id="UP000054740"/>
    </source>
</evidence>